<proteinExistence type="predicted"/>
<dbReference type="InterPro" id="IPR036525">
    <property type="entry name" value="Tubulin/FtsZ_GTPase_sf"/>
</dbReference>
<dbReference type="AlphaFoldDB" id="A0A518VBJ8"/>
<evidence type="ECO:0000313" key="1">
    <source>
        <dbReference type="EMBL" id="QDX94371.1"/>
    </source>
</evidence>
<protein>
    <recommendedName>
        <fullName evidence="3">Tubulin/FtsZ GTPase domain-containing protein</fullName>
    </recommendedName>
</protein>
<dbReference type="SUPFAM" id="SSF52490">
    <property type="entry name" value="Tubulin nucleotide-binding domain-like"/>
    <property type="match status" value="1"/>
</dbReference>
<accession>A0A518VBJ8</accession>
<dbReference type="Proteomes" id="UP000319432">
    <property type="component" value="Chromosome"/>
</dbReference>
<keyword evidence="2" id="KW-1185">Reference proteome</keyword>
<evidence type="ECO:0000313" key="2">
    <source>
        <dbReference type="Proteomes" id="UP000319432"/>
    </source>
</evidence>
<evidence type="ECO:0008006" key="3">
    <source>
        <dbReference type="Google" id="ProtNLM"/>
    </source>
</evidence>
<gene>
    <name evidence="1" type="ORF">EEL30_20035</name>
</gene>
<reference evidence="1 2" key="1">
    <citation type="submission" date="2018-11" db="EMBL/GenBank/DDBJ databases">
        <title>Phylogenetic determinants of toxin gene distribution in genomes of Brevibacillus laterosporus.</title>
        <authorList>
            <person name="Glare T.R."/>
            <person name="Durrant A."/>
            <person name="Berry C."/>
            <person name="Palma L."/>
            <person name="Ormskirk M."/>
            <person name="Cox M.O."/>
        </authorList>
    </citation>
    <scope>NUCLEOTIDE SEQUENCE [LARGE SCALE GENOMIC DNA]</scope>
    <source>
        <strain evidence="1 2">1821L</strain>
    </source>
</reference>
<dbReference type="OrthoDB" id="2571143at2"/>
<dbReference type="Gene3D" id="3.40.50.1440">
    <property type="entry name" value="Tubulin/FtsZ, GTPase domain"/>
    <property type="match status" value="1"/>
</dbReference>
<name>A0A518VBJ8_BRELA</name>
<dbReference type="EMBL" id="CP033464">
    <property type="protein sequence ID" value="QDX94371.1"/>
    <property type="molecule type" value="Genomic_DNA"/>
</dbReference>
<sequence length="94" mass="10099">MIAVIGCGGAGGNIADEASRVGFATGAINFSQQDLDSLEHVQLKLRIPGSEGVGHNRDEAKRLLSKHYQMCIDWIIEHFSNPSIEAIIFATSSS</sequence>
<organism evidence="1 2">
    <name type="scientific">Brevibacillus laterosporus</name>
    <name type="common">Bacillus laterosporus</name>
    <dbReference type="NCBI Taxonomy" id="1465"/>
    <lineage>
        <taxon>Bacteria</taxon>
        <taxon>Bacillati</taxon>
        <taxon>Bacillota</taxon>
        <taxon>Bacilli</taxon>
        <taxon>Bacillales</taxon>
        <taxon>Paenibacillaceae</taxon>
        <taxon>Brevibacillus</taxon>
    </lineage>
</organism>